<dbReference type="Proteomes" id="UP001159364">
    <property type="component" value="Linkage Group LG06"/>
</dbReference>
<dbReference type="AlphaFoldDB" id="A0AAV8T8J4"/>
<evidence type="ECO:0000313" key="1">
    <source>
        <dbReference type="EMBL" id="KAJ8762540.1"/>
    </source>
</evidence>
<name>A0AAV8T8J4_9ROSI</name>
<reference evidence="1 2" key="1">
    <citation type="submission" date="2021-09" db="EMBL/GenBank/DDBJ databases">
        <title>Genomic insights and catalytic innovation underlie evolution of tropane alkaloids biosynthesis.</title>
        <authorList>
            <person name="Wang Y.-J."/>
            <person name="Tian T."/>
            <person name="Huang J.-P."/>
            <person name="Huang S.-X."/>
        </authorList>
    </citation>
    <scope>NUCLEOTIDE SEQUENCE [LARGE SCALE GENOMIC DNA]</scope>
    <source>
        <strain evidence="1">KIB-2018</strain>
        <tissue evidence="1">Leaf</tissue>
    </source>
</reference>
<gene>
    <name evidence="1" type="ORF">K2173_007979</name>
</gene>
<comment type="caution">
    <text evidence="1">The sequence shown here is derived from an EMBL/GenBank/DDBJ whole genome shotgun (WGS) entry which is preliminary data.</text>
</comment>
<organism evidence="1 2">
    <name type="scientific">Erythroxylum novogranatense</name>
    <dbReference type="NCBI Taxonomy" id="1862640"/>
    <lineage>
        <taxon>Eukaryota</taxon>
        <taxon>Viridiplantae</taxon>
        <taxon>Streptophyta</taxon>
        <taxon>Embryophyta</taxon>
        <taxon>Tracheophyta</taxon>
        <taxon>Spermatophyta</taxon>
        <taxon>Magnoliopsida</taxon>
        <taxon>eudicotyledons</taxon>
        <taxon>Gunneridae</taxon>
        <taxon>Pentapetalae</taxon>
        <taxon>rosids</taxon>
        <taxon>fabids</taxon>
        <taxon>Malpighiales</taxon>
        <taxon>Erythroxylaceae</taxon>
        <taxon>Erythroxylum</taxon>
    </lineage>
</organism>
<dbReference type="EMBL" id="JAIWQS010000006">
    <property type="protein sequence ID" value="KAJ8762540.1"/>
    <property type="molecule type" value="Genomic_DNA"/>
</dbReference>
<sequence length="66" mass="7644">MALGLIIGIARAYRRKRTSPLDILSSNVHLVTTIRARIASLRFPHSQRWICYYAREITQLCGPRFD</sequence>
<keyword evidence="2" id="KW-1185">Reference proteome</keyword>
<proteinExistence type="predicted"/>
<accession>A0AAV8T8J4</accession>
<evidence type="ECO:0000313" key="2">
    <source>
        <dbReference type="Proteomes" id="UP001159364"/>
    </source>
</evidence>
<protein>
    <submittedName>
        <fullName evidence="1">Uncharacterized protein</fullName>
    </submittedName>
</protein>